<feature type="signal peptide" evidence="3">
    <location>
        <begin position="1"/>
        <end position="26"/>
    </location>
</feature>
<feature type="chain" id="PRO_5011767255" evidence="3">
    <location>
        <begin position="27"/>
        <end position="386"/>
    </location>
</feature>
<evidence type="ECO:0000313" key="6">
    <source>
        <dbReference type="Proteomes" id="UP000198598"/>
    </source>
</evidence>
<dbReference type="OrthoDB" id="9815425at2"/>
<evidence type="ECO:0000256" key="3">
    <source>
        <dbReference type="SAM" id="SignalP"/>
    </source>
</evidence>
<proteinExistence type="predicted"/>
<name>A0A1I1Z6J4_9BACT</name>
<dbReference type="SUPFAM" id="SSF53474">
    <property type="entry name" value="alpha/beta-Hydrolases"/>
    <property type="match status" value="1"/>
</dbReference>
<keyword evidence="3" id="KW-0732">Signal</keyword>
<evidence type="ECO:0000259" key="4">
    <source>
        <dbReference type="Pfam" id="PF07859"/>
    </source>
</evidence>
<dbReference type="InterPro" id="IPR029058">
    <property type="entry name" value="AB_hydrolase_fold"/>
</dbReference>
<dbReference type="Pfam" id="PF07859">
    <property type="entry name" value="Abhydrolase_3"/>
    <property type="match status" value="1"/>
</dbReference>
<feature type="compositionally biased region" description="Polar residues" evidence="2">
    <location>
        <begin position="32"/>
        <end position="47"/>
    </location>
</feature>
<dbReference type="EMBL" id="FOLQ01000012">
    <property type="protein sequence ID" value="SFE27297.1"/>
    <property type="molecule type" value="Genomic_DNA"/>
</dbReference>
<dbReference type="InterPro" id="IPR050300">
    <property type="entry name" value="GDXG_lipolytic_enzyme"/>
</dbReference>
<evidence type="ECO:0000313" key="5">
    <source>
        <dbReference type="EMBL" id="SFE27297.1"/>
    </source>
</evidence>
<dbReference type="RefSeq" id="WP_093830991.1">
    <property type="nucleotide sequence ID" value="NZ_FOLQ01000012.1"/>
</dbReference>
<dbReference type="InterPro" id="IPR013094">
    <property type="entry name" value="AB_hydrolase_3"/>
</dbReference>
<feature type="domain" description="Alpha/beta hydrolase fold-3" evidence="4">
    <location>
        <begin position="156"/>
        <end position="361"/>
    </location>
</feature>
<dbReference type="Proteomes" id="UP000198598">
    <property type="component" value="Unassembled WGS sequence"/>
</dbReference>
<evidence type="ECO:0000256" key="2">
    <source>
        <dbReference type="SAM" id="MobiDB-lite"/>
    </source>
</evidence>
<dbReference type="PANTHER" id="PTHR48081">
    <property type="entry name" value="AB HYDROLASE SUPERFAMILY PROTEIN C4A8.06C"/>
    <property type="match status" value="1"/>
</dbReference>
<reference evidence="5 6" key="1">
    <citation type="submission" date="2016-10" db="EMBL/GenBank/DDBJ databases">
        <authorList>
            <person name="de Groot N.N."/>
        </authorList>
    </citation>
    <scope>NUCLEOTIDE SEQUENCE [LARGE SCALE GENOMIC DNA]</scope>
    <source>
        <strain evidence="5 6">DSM 26130</strain>
    </source>
</reference>
<accession>A0A1I1Z6J4</accession>
<keyword evidence="1" id="KW-0378">Hydrolase</keyword>
<dbReference type="PANTHER" id="PTHR48081:SF8">
    <property type="entry name" value="ALPHA_BETA HYDROLASE FOLD-3 DOMAIN-CONTAINING PROTEIN-RELATED"/>
    <property type="match status" value="1"/>
</dbReference>
<keyword evidence="6" id="KW-1185">Reference proteome</keyword>
<evidence type="ECO:0000256" key="1">
    <source>
        <dbReference type="ARBA" id="ARBA00022801"/>
    </source>
</evidence>
<feature type="region of interest" description="Disordered" evidence="2">
    <location>
        <begin position="32"/>
        <end position="69"/>
    </location>
</feature>
<dbReference type="STRING" id="662367.SAMN05216167_11229"/>
<sequence length="386" mass="41094">MKKRATIPLNRWVAGTFLLAVFSLSACNQSKKSEAGETSDTTQTSLVGDSASGGPGDLTPKGAKPAWAPDITPSMQVVIEKLGSYQAKPIPQLSPREARMNPTPTMAVMAVMKDYNIAMPEPKVDTTGQAIPVGGGRSIHARIYTPKSGSAPFPVIVYYHGGGWVIADIDTYNASAQGMAEQVSAVVVSVGYDLAPEHKFPTQHNQAFATYEWVLKNAASIKGNANKVALVGESAGGNLAANVSIMARDKKIAMPKHQVLVYPIANNDMRSESYTKYAAAKPLDKPMMGYFVKQTLPSEAQSNDPRISLVKANLKGLPSTTLIAAELDPLQSEGKLLADKLQAAGVSVTYKLYTGVTHEFFGMATVLPEAKDAQALAADELKKALN</sequence>
<dbReference type="GO" id="GO:0016787">
    <property type="term" value="F:hydrolase activity"/>
    <property type="evidence" value="ECO:0007669"/>
    <property type="project" value="UniProtKB-KW"/>
</dbReference>
<protein>
    <submittedName>
        <fullName evidence="5">Acetyl esterase/lipase</fullName>
    </submittedName>
</protein>
<dbReference type="PROSITE" id="PS51257">
    <property type="entry name" value="PROKAR_LIPOPROTEIN"/>
    <property type="match status" value="1"/>
</dbReference>
<dbReference type="AlphaFoldDB" id="A0A1I1Z6J4"/>
<gene>
    <name evidence="5" type="ORF">SAMN05216167_11229</name>
</gene>
<organism evidence="5 6">
    <name type="scientific">Spirosoma endophyticum</name>
    <dbReference type="NCBI Taxonomy" id="662367"/>
    <lineage>
        <taxon>Bacteria</taxon>
        <taxon>Pseudomonadati</taxon>
        <taxon>Bacteroidota</taxon>
        <taxon>Cytophagia</taxon>
        <taxon>Cytophagales</taxon>
        <taxon>Cytophagaceae</taxon>
        <taxon>Spirosoma</taxon>
    </lineage>
</organism>
<dbReference type="Gene3D" id="3.40.50.1820">
    <property type="entry name" value="alpha/beta hydrolase"/>
    <property type="match status" value="1"/>
</dbReference>